<evidence type="ECO:0000313" key="4">
    <source>
        <dbReference type="Proteomes" id="UP001172155"/>
    </source>
</evidence>
<feature type="region of interest" description="Disordered" evidence="1">
    <location>
        <begin position="263"/>
        <end position="295"/>
    </location>
</feature>
<dbReference type="InterPro" id="IPR003593">
    <property type="entry name" value="AAA+_ATPase"/>
</dbReference>
<dbReference type="GO" id="GO:0016887">
    <property type="term" value="F:ATP hydrolysis activity"/>
    <property type="evidence" value="ECO:0007669"/>
    <property type="project" value="InterPro"/>
</dbReference>
<feature type="region of interest" description="Disordered" evidence="1">
    <location>
        <begin position="349"/>
        <end position="382"/>
    </location>
</feature>
<dbReference type="InterPro" id="IPR056599">
    <property type="entry name" value="AAA_lid_fung"/>
</dbReference>
<dbReference type="AlphaFoldDB" id="A0AA40KBE0"/>
<dbReference type="Pfam" id="PF22942">
    <property type="entry name" value="DUF7025"/>
    <property type="match status" value="1"/>
</dbReference>
<dbReference type="InterPro" id="IPR027417">
    <property type="entry name" value="P-loop_NTPase"/>
</dbReference>
<comment type="caution">
    <text evidence="3">The sequence shown here is derived from an EMBL/GenBank/DDBJ whole genome shotgun (WGS) entry which is preliminary data.</text>
</comment>
<dbReference type="Gene3D" id="3.40.50.300">
    <property type="entry name" value="P-loop containing nucleotide triphosphate hydrolases"/>
    <property type="match status" value="1"/>
</dbReference>
<dbReference type="Pfam" id="PF23232">
    <property type="entry name" value="AAA_lid_13"/>
    <property type="match status" value="1"/>
</dbReference>
<dbReference type="GO" id="GO:0005524">
    <property type="term" value="F:ATP binding"/>
    <property type="evidence" value="ECO:0007669"/>
    <property type="project" value="InterPro"/>
</dbReference>
<dbReference type="EMBL" id="JAUKUD010000001">
    <property type="protein sequence ID" value="KAK0752939.1"/>
    <property type="molecule type" value="Genomic_DNA"/>
</dbReference>
<keyword evidence="4" id="KW-1185">Reference proteome</keyword>
<evidence type="ECO:0000259" key="2">
    <source>
        <dbReference type="SMART" id="SM00382"/>
    </source>
</evidence>
<dbReference type="PANTHER" id="PTHR46411">
    <property type="entry name" value="FAMILY ATPASE, PUTATIVE-RELATED"/>
    <property type="match status" value="1"/>
</dbReference>
<gene>
    <name evidence="3" type="ORF">B0T18DRAFT_395667</name>
</gene>
<accession>A0AA40KBE0</accession>
<dbReference type="SMART" id="SM00382">
    <property type="entry name" value="AAA"/>
    <property type="match status" value="1"/>
</dbReference>
<feature type="compositionally biased region" description="Basic and acidic residues" evidence="1">
    <location>
        <begin position="470"/>
        <end position="485"/>
    </location>
</feature>
<dbReference type="Proteomes" id="UP001172155">
    <property type="component" value="Unassembled WGS sequence"/>
</dbReference>
<sequence length="1205" mass="134596">MSEQGSPTILPRGGASSQGDAIENQAGDHGDGQIKSSPETAEAAGDSPVTTPLLLEIRALQQRLLQLESVAANDKVPTGGNSTAIEAAQGTGRRDQEDKRLRKEIRRARWAKKATEIAEQRAEKSRFQRKDHAYEGHPLSHEENHEQADGTAEPYKVAKVEGNAPNDFATVREEQTWAEWNTSDDQATFNRPKRALRPLTALRPVYSRKLGPPTQWDMSDSDEWSDGSTRSRDFDYFRARLRGDFEWELDRLHAQRERYLKHKERKKEEARNKAEAELIGSTSKKPGEDRTAAVETTPTPVTPAAIQDTEEAAARLHQVGWDEFVRSREAKESSSFAIDVLVGEPQITLSNSKQKKRSGRVNPKGMQENNPPPATVDGQGPLPERIRINSSHLIMILCRIHGSVLPSSEGAKKPSLVLLRPFRILVHYEKEIRDWFSRLASIHAEGKSTAEGGNAVGSVAPNLPESTANTKEDGNDTKGEKKPEVEDPMGISTSPTALAHLRCLLEFYDTYLSRKKDYLSSPVCDKILFSDLWHLYKPGDFVISSDGKQAYRIVSVRLPRHKGSNLQEQLYQYLLGLDQETSIGDKSKVLIVCVSINFDGKMLGPVTTTIKIPRFDGERPIGSFRIYPLRHYALKVLQELTTKTKKDVHAVEAEESINAGVAELKRQLLARGRMFVEVAAVKHMYYAGLTVDTRDEVESQVVIDFGEAFTSATERQRKKWLPEIEALTAASGPNTQGDSGQIDCSADCCRLENVHSDGYVDVNRFNKFRDDFMTEIEDSPHKLPSVTAYPRSLEDTKPGVNALREEELLIMSYCAFGYILRDRTWAQLDLTYLEPVDKGAFGDESTTINDNGTSGSDSDGPDSDDDVNDNSTFGRLVLPTGHKKMILSLIAQHFRSKGSQDEQADIVRGKGKGLIILLHGAPGVGKTTTAEGVAERFKKPLFQITCGDLGSDARQVESALQTNFALANRWGCILLLDEADVFLASRRREDFTRNGLVAVFLRVLEYYAGILFLTTNRIGDFDEAFASRIHMSLHYPALDKISTTKVFKLNLGIIRARYDIKGRKIKIEEDEILEDVSEYFRLNEQARWNGRQIRNACQTALALAEFDAQPRGKKYDIKAKSTARVHLRATHLKIVSKAYLDFMQYLREVHGTDAETYAKESGTRALETVIHAIKAGKGMSGKEENLLSKFKLKSTKGEQSAKEEE</sequence>
<feature type="region of interest" description="Disordered" evidence="1">
    <location>
        <begin position="71"/>
        <end position="100"/>
    </location>
</feature>
<protein>
    <recommendedName>
        <fullName evidence="2">AAA+ ATPase domain-containing protein</fullName>
    </recommendedName>
</protein>
<feature type="region of interest" description="Disordered" evidence="1">
    <location>
        <begin position="447"/>
        <end position="491"/>
    </location>
</feature>
<dbReference type="InterPro" id="IPR054289">
    <property type="entry name" value="DUF7025"/>
</dbReference>
<dbReference type="SUPFAM" id="SSF52540">
    <property type="entry name" value="P-loop containing nucleoside triphosphate hydrolases"/>
    <property type="match status" value="1"/>
</dbReference>
<feature type="domain" description="AAA+ ATPase" evidence="2">
    <location>
        <begin position="912"/>
        <end position="1039"/>
    </location>
</feature>
<feature type="region of interest" description="Disordered" evidence="1">
    <location>
        <begin position="1"/>
        <end position="48"/>
    </location>
</feature>
<evidence type="ECO:0000256" key="1">
    <source>
        <dbReference type="SAM" id="MobiDB-lite"/>
    </source>
</evidence>
<feature type="compositionally biased region" description="Acidic residues" evidence="1">
    <location>
        <begin position="859"/>
        <end position="868"/>
    </location>
</feature>
<dbReference type="Pfam" id="PF00004">
    <property type="entry name" value="AAA"/>
    <property type="match status" value="1"/>
</dbReference>
<reference evidence="3" key="1">
    <citation type="submission" date="2023-06" db="EMBL/GenBank/DDBJ databases">
        <title>Genome-scale phylogeny and comparative genomics of the fungal order Sordariales.</title>
        <authorList>
            <consortium name="Lawrence Berkeley National Laboratory"/>
            <person name="Hensen N."/>
            <person name="Bonometti L."/>
            <person name="Westerberg I."/>
            <person name="Brannstrom I.O."/>
            <person name="Guillou S."/>
            <person name="Cros-Aarteil S."/>
            <person name="Calhoun S."/>
            <person name="Haridas S."/>
            <person name="Kuo A."/>
            <person name="Mondo S."/>
            <person name="Pangilinan J."/>
            <person name="Riley R."/>
            <person name="LaButti K."/>
            <person name="Andreopoulos B."/>
            <person name="Lipzen A."/>
            <person name="Chen C."/>
            <person name="Yanf M."/>
            <person name="Daum C."/>
            <person name="Ng V."/>
            <person name="Clum A."/>
            <person name="Steindorff A."/>
            <person name="Ohm R."/>
            <person name="Martin F."/>
            <person name="Silar P."/>
            <person name="Natvig D."/>
            <person name="Lalanne C."/>
            <person name="Gautier V."/>
            <person name="Ament-velasquez S.L."/>
            <person name="Kruys A."/>
            <person name="Hutchinson M.I."/>
            <person name="Powell A.J."/>
            <person name="Barry K."/>
            <person name="Miller A.N."/>
            <person name="Grigoriev I.V."/>
            <person name="Debuchy R."/>
            <person name="Gladieux P."/>
            <person name="Thoren M.H."/>
            <person name="Johannesson H."/>
        </authorList>
    </citation>
    <scope>NUCLEOTIDE SEQUENCE</scope>
    <source>
        <strain evidence="3">SMH3187-1</strain>
    </source>
</reference>
<feature type="compositionally biased region" description="Basic and acidic residues" evidence="1">
    <location>
        <begin position="266"/>
        <end position="276"/>
    </location>
</feature>
<feature type="region of interest" description="Disordered" evidence="1">
    <location>
        <begin position="841"/>
        <end position="873"/>
    </location>
</feature>
<organism evidence="3 4">
    <name type="scientific">Schizothecium vesticola</name>
    <dbReference type="NCBI Taxonomy" id="314040"/>
    <lineage>
        <taxon>Eukaryota</taxon>
        <taxon>Fungi</taxon>
        <taxon>Dikarya</taxon>
        <taxon>Ascomycota</taxon>
        <taxon>Pezizomycotina</taxon>
        <taxon>Sordariomycetes</taxon>
        <taxon>Sordariomycetidae</taxon>
        <taxon>Sordariales</taxon>
        <taxon>Schizotheciaceae</taxon>
        <taxon>Schizothecium</taxon>
    </lineage>
</organism>
<dbReference type="PANTHER" id="PTHR46411:SF2">
    <property type="entry name" value="AAA+ ATPASE DOMAIN-CONTAINING PROTEIN"/>
    <property type="match status" value="1"/>
</dbReference>
<name>A0AA40KBE0_9PEZI</name>
<evidence type="ECO:0000313" key="3">
    <source>
        <dbReference type="EMBL" id="KAK0752939.1"/>
    </source>
</evidence>
<proteinExistence type="predicted"/>
<feature type="compositionally biased region" description="Low complexity" evidence="1">
    <location>
        <begin position="849"/>
        <end position="858"/>
    </location>
</feature>
<dbReference type="InterPro" id="IPR003959">
    <property type="entry name" value="ATPase_AAA_core"/>
</dbReference>
<dbReference type="CDD" id="cd19481">
    <property type="entry name" value="RecA-like_protease"/>
    <property type="match status" value="1"/>
</dbReference>